<protein>
    <recommendedName>
        <fullName evidence="3">HNH endonuclease</fullName>
    </recommendedName>
</protein>
<evidence type="ECO:0008006" key="3">
    <source>
        <dbReference type="Google" id="ProtNLM"/>
    </source>
</evidence>
<dbReference type="AlphaFoldDB" id="F1ZA23"/>
<sequence>MDDAGAPCCWLCLRSLGRKVEWHHPVPKSRGGRKTVALHPICHRTVHAVFLNVELARIGSARDKLVEHPDMARFLRWIATKEPDFHAPTARRRDRQGRAK</sequence>
<evidence type="ECO:0000313" key="2">
    <source>
        <dbReference type="Proteomes" id="UP000004728"/>
    </source>
</evidence>
<dbReference type="InParanoid" id="F1ZA23"/>
<reference evidence="1 2" key="1">
    <citation type="journal article" date="2012" name="J. Bacteriol.">
        <title>Draft Genome Sequence of Novosphingobium nitrogenifigens Y88T.</title>
        <authorList>
            <person name="Strabala T.J."/>
            <person name="Macdonald L."/>
            <person name="Liu V."/>
            <person name="Smit A.M."/>
        </authorList>
    </citation>
    <scope>NUCLEOTIDE SEQUENCE [LARGE SCALE GENOMIC DNA]</scope>
    <source>
        <strain evidence="1 2">DSM 19370</strain>
    </source>
</reference>
<accession>F1ZA23</accession>
<dbReference type="STRING" id="983920.Y88_0625"/>
<dbReference type="EMBL" id="AEWJ01000041">
    <property type="protein sequence ID" value="EGD58568.1"/>
    <property type="molecule type" value="Genomic_DNA"/>
</dbReference>
<dbReference type="HOGENOM" id="CLU_149308_0_1_5"/>
<name>F1ZA23_9SPHN</name>
<keyword evidence="2" id="KW-1185">Reference proteome</keyword>
<comment type="caution">
    <text evidence="1">The sequence shown here is derived from an EMBL/GenBank/DDBJ whole genome shotgun (WGS) entry which is preliminary data.</text>
</comment>
<proteinExistence type="predicted"/>
<dbReference type="eggNOG" id="COG1403">
    <property type="taxonomic scope" value="Bacteria"/>
</dbReference>
<organism evidence="1 2">
    <name type="scientific">Novosphingobium nitrogenifigens DSM 19370</name>
    <dbReference type="NCBI Taxonomy" id="983920"/>
    <lineage>
        <taxon>Bacteria</taxon>
        <taxon>Pseudomonadati</taxon>
        <taxon>Pseudomonadota</taxon>
        <taxon>Alphaproteobacteria</taxon>
        <taxon>Sphingomonadales</taxon>
        <taxon>Sphingomonadaceae</taxon>
        <taxon>Novosphingobium</taxon>
    </lineage>
</organism>
<dbReference type="Proteomes" id="UP000004728">
    <property type="component" value="Unassembled WGS sequence"/>
</dbReference>
<gene>
    <name evidence="1" type="ORF">Y88_0625</name>
</gene>
<evidence type="ECO:0000313" key="1">
    <source>
        <dbReference type="EMBL" id="EGD58568.1"/>
    </source>
</evidence>